<keyword evidence="1" id="KW-0732">Signal</keyword>
<evidence type="ECO:0000313" key="4">
    <source>
        <dbReference type="Proteomes" id="UP001597461"/>
    </source>
</evidence>
<dbReference type="InterPro" id="IPR032466">
    <property type="entry name" value="Metal_Hydrolase"/>
</dbReference>
<gene>
    <name evidence="3" type="ORF">ACFSR6_03460</name>
</gene>
<evidence type="ECO:0000313" key="3">
    <source>
        <dbReference type="EMBL" id="MFD2581532.1"/>
    </source>
</evidence>
<evidence type="ECO:0000259" key="2">
    <source>
        <dbReference type="Pfam" id="PF04909"/>
    </source>
</evidence>
<accession>A0ABW5ME91</accession>
<name>A0ABW5ME91_9SPHI</name>
<dbReference type="RefSeq" id="WP_379074969.1">
    <property type="nucleotide sequence ID" value="NZ_JBHULL010000003.1"/>
</dbReference>
<reference evidence="4" key="1">
    <citation type="journal article" date="2019" name="Int. J. Syst. Evol. Microbiol.">
        <title>The Global Catalogue of Microorganisms (GCM) 10K type strain sequencing project: providing services to taxonomists for standard genome sequencing and annotation.</title>
        <authorList>
            <consortium name="The Broad Institute Genomics Platform"/>
            <consortium name="The Broad Institute Genome Sequencing Center for Infectious Disease"/>
            <person name="Wu L."/>
            <person name="Ma J."/>
        </authorList>
    </citation>
    <scope>NUCLEOTIDE SEQUENCE [LARGE SCALE GENOMIC DNA]</scope>
    <source>
        <strain evidence="4">KCTC 42866</strain>
    </source>
</reference>
<dbReference type="EMBL" id="JBHULL010000003">
    <property type="protein sequence ID" value="MFD2581532.1"/>
    <property type="molecule type" value="Genomic_DNA"/>
</dbReference>
<dbReference type="Pfam" id="PF04909">
    <property type="entry name" value="Amidohydro_2"/>
    <property type="match status" value="1"/>
</dbReference>
<organism evidence="3 4">
    <name type="scientific">Pedobacter vanadiisoli</name>
    <dbReference type="NCBI Taxonomy" id="1761975"/>
    <lineage>
        <taxon>Bacteria</taxon>
        <taxon>Pseudomonadati</taxon>
        <taxon>Bacteroidota</taxon>
        <taxon>Sphingobacteriia</taxon>
        <taxon>Sphingobacteriales</taxon>
        <taxon>Sphingobacteriaceae</taxon>
        <taxon>Pedobacter</taxon>
    </lineage>
</organism>
<feature type="domain" description="Amidohydrolase-related" evidence="2">
    <location>
        <begin position="27"/>
        <end position="327"/>
    </location>
</feature>
<protein>
    <submittedName>
        <fullName evidence="3">Amidohydrolase family protein</fullName>
    </submittedName>
</protein>
<dbReference type="InterPro" id="IPR006680">
    <property type="entry name" value="Amidohydro-rel"/>
</dbReference>
<sequence length="336" mass="37525">MRQHLISFLVLYASMAFAQTKRPLPIIDMHLHAIGAEDQGPPPLKIGAPYENFGAFDPKSSYPESFIGAMKSGEWNQNSVTSPVSDADLQKQTLAILEKYNIYAVTSGDIKKVLAYQHEMPRRIIPGIYWDLAMAKKEKLDADSLSKLFKSGAFKVFGEIAVQYQGISPSDQAVEPYLKMAESLDVPTGIHLGTGPPGNAYLTGSRAKLGSALVLEDALLKHPKLRVYAMHAGWPMLDDMLAMLYAYPELYVDLGVINYILPQKEFDYYLGRMVNAGFGKRIMYGSDQMVWPGAITVGIKRIQSASYLNEEQKRDILFNNAARFLRLSPKQIKAMY</sequence>
<dbReference type="Gene3D" id="3.20.20.140">
    <property type="entry name" value="Metal-dependent hydrolases"/>
    <property type="match status" value="1"/>
</dbReference>
<feature type="signal peptide" evidence="1">
    <location>
        <begin position="1"/>
        <end position="18"/>
    </location>
</feature>
<dbReference type="SUPFAM" id="SSF51556">
    <property type="entry name" value="Metallo-dependent hydrolases"/>
    <property type="match status" value="1"/>
</dbReference>
<feature type="chain" id="PRO_5046047868" evidence="1">
    <location>
        <begin position="19"/>
        <end position="336"/>
    </location>
</feature>
<evidence type="ECO:0000256" key="1">
    <source>
        <dbReference type="SAM" id="SignalP"/>
    </source>
</evidence>
<comment type="caution">
    <text evidence="3">The sequence shown here is derived from an EMBL/GenBank/DDBJ whole genome shotgun (WGS) entry which is preliminary data.</text>
</comment>
<dbReference type="Proteomes" id="UP001597461">
    <property type="component" value="Unassembled WGS sequence"/>
</dbReference>
<keyword evidence="4" id="KW-1185">Reference proteome</keyword>
<proteinExistence type="predicted"/>